<dbReference type="EMBL" id="JAUDZG010000005">
    <property type="protein sequence ID" value="KAK3304901.1"/>
    <property type="molecule type" value="Genomic_DNA"/>
</dbReference>
<gene>
    <name evidence="3" type="ORF">B0T15DRAFT_576234</name>
</gene>
<evidence type="ECO:0000256" key="1">
    <source>
        <dbReference type="SAM" id="MobiDB-lite"/>
    </source>
</evidence>
<dbReference type="PANTHER" id="PTHR46411">
    <property type="entry name" value="FAMILY ATPASE, PUTATIVE-RELATED"/>
    <property type="match status" value="1"/>
</dbReference>
<dbReference type="CDD" id="cd00009">
    <property type="entry name" value="AAA"/>
    <property type="match status" value="1"/>
</dbReference>
<dbReference type="InterPro" id="IPR003959">
    <property type="entry name" value="ATPase_AAA_core"/>
</dbReference>
<accession>A0AAJ0GRQ7</accession>
<reference evidence="3" key="1">
    <citation type="journal article" date="2023" name="Mol. Phylogenet. Evol.">
        <title>Genome-scale phylogeny and comparative genomics of the fungal order Sordariales.</title>
        <authorList>
            <person name="Hensen N."/>
            <person name="Bonometti L."/>
            <person name="Westerberg I."/>
            <person name="Brannstrom I.O."/>
            <person name="Guillou S."/>
            <person name="Cros-Aarteil S."/>
            <person name="Calhoun S."/>
            <person name="Haridas S."/>
            <person name="Kuo A."/>
            <person name="Mondo S."/>
            <person name="Pangilinan J."/>
            <person name="Riley R."/>
            <person name="LaButti K."/>
            <person name="Andreopoulos B."/>
            <person name="Lipzen A."/>
            <person name="Chen C."/>
            <person name="Yan M."/>
            <person name="Daum C."/>
            <person name="Ng V."/>
            <person name="Clum A."/>
            <person name="Steindorff A."/>
            <person name="Ohm R.A."/>
            <person name="Martin F."/>
            <person name="Silar P."/>
            <person name="Natvig D.O."/>
            <person name="Lalanne C."/>
            <person name="Gautier V."/>
            <person name="Ament-Velasquez S.L."/>
            <person name="Kruys A."/>
            <person name="Hutchinson M.I."/>
            <person name="Powell A.J."/>
            <person name="Barry K."/>
            <person name="Miller A.N."/>
            <person name="Grigoriev I.V."/>
            <person name="Debuchy R."/>
            <person name="Gladieux P."/>
            <person name="Hiltunen Thoren M."/>
            <person name="Johannesson H."/>
        </authorList>
    </citation>
    <scope>NUCLEOTIDE SEQUENCE</scope>
    <source>
        <strain evidence="3">CBS 333.67</strain>
    </source>
</reference>
<dbReference type="RefSeq" id="XP_062720681.1">
    <property type="nucleotide sequence ID" value="XM_062871022.1"/>
</dbReference>
<dbReference type="GO" id="GO:0016887">
    <property type="term" value="F:ATP hydrolysis activity"/>
    <property type="evidence" value="ECO:0007669"/>
    <property type="project" value="InterPro"/>
</dbReference>
<dbReference type="PANTHER" id="PTHR46411:SF2">
    <property type="entry name" value="AAA+ ATPASE DOMAIN-CONTAINING PROTEIN"/>
    <property type="match status" value="1"/>
</dbReference>
<dbReference type="Pfam" id="PF22942">
    <property type="entry name" value="DUF7025"/>
    <property type="match status" value="1"/>
</dbReference>
<comment type="caution">
    <text evidence="3">The sequence shown here is derived from an EMBL/GenBank/DDBJ whole genome shotgun (WGS) entry which is preliminary data.</text>
</comment>
<name>A0AAJ0GRQ7_9PEZI</name>
<dbReference type="InterPro" id="IPR027417">
    <property type="entry name" value="P-loop_NTPase"/>
</dbReference>
<dbReference type="GeneID" id="87889851"/>
<protein>
    <recommendedName>
        <fullName evidence="2">AAA+ ATPase domain-containing protein</fullName>
    </recommendedName>
</protein>
<dbReference type="InterPro" id="IPR003593">
    <property type="entry name" value="AAA+_ATPase"/>
</dbReference>
<reference evidence="3" key="2">
    <citation type="submission" date="2023-06" db="EMBL/GenBank/DDBJ databases">
        <authorList>
            <consortium name="Lawrence Berkeley National Laboratory"/>
            <person name="Mondo S.J."/>
            <person name="Hensen N."/>
            <person name="Bonometti L."/>
            <person name="Westerberg I."/>
            <person name="Brannstrom I.O."/>
            <person name="Guillou S."/>
            <person name="Cros-Aarteil S."/>
            <person name="Calhoun S."/>
            <person name="Haridas S."/>
            <person name="Kuo A."/>
            <person name="Pangilinan J."/>
            <person name="Riley R."/>
            <person name="Labutti K."/>
            <person name="Andreopoulos B."/>
            <person name="Lipzen A."/>
            <person name="Chen C."/>
            <person name="Yanf M."/>
            <person name="Daum C."/>
            <person name="Ng V."/>
            <person name="Clum A."/>
            <person name="Steindorff A."/>
            <person name="Ohm R."/>
            <person name="Martin F."/>
            <person name="Silar P."/>
            <person name="Natvig D."/>
            <person name="Lalanne C."/>
            <person name="Gautier V."/>
            <person name="Ament-Velasquez S.L."/>
            <person name="Kruys A."/>
            <person name="Hutchinson M.I."/>
            <person name="Powell A.J."/>
            <person name="Barry K."/>
            <person name="Miller A.N."/>
            <person name="Grigoriev I.V."/>
            <person name="Debuchy R."/>
            <person name="Gladieux P."/>
            <person name="Thoren M.H."/>
            <person name="Johannesson H."/>
        </authorList>
    </citation>
    <scope>NUCLEOTIDE SEQUENCE</scope>
    <source>
        <strain evidence="3">CBS 333.67</strain>
    </source>
</reference>
<dbReference type="SMART" id="SM00382">
    <property type="entry name" value="AAA"/>
    <property type="match status" value="1"/>
</dbReference>
<sequence>MKVEAPMEKPLDEDQIDLDKSSMASNDASHVDMPSPSFNGAGPRRSTAGEEISSASVVGSESDSVPLTRDRLISRLSEISDRRESDASETAQLALQVIKKSLREDHQFHLADEGNMKITFDRLHRLYPPGSTVYGLDDGGWRAYKVDRVNRPGGLEADLHVHVFFLDFDETGLRLVPHPALLVVPAYPSAMKVRSLPVVPDWYMQRPPRRVVDDLRSRGGRFWDCGGKPKCFAYKGDAWPGTLDAEPVRVMVDYTTPSKRPRSAVGGQARRCAVCLGEELQLGPFGARSREHDKDFCIGPGQVSETSQQSEATQSSSSLFQYCPSKVWAFSLAHRSWREVRVGDLHEVVYPDTTGTKLYIRSEGQELFEALVKTHISATEATPSNGSRRPRSCNVLLQGSPGSGKTFIMEHLADKYRVPLYTVNCASLGTEPDVLETRLAEVLRSAANWKVVLLLDDATVFLYDDVNSDHRLTALRSAFHFQLTRSDALVFMTAVESMLPVKRFLSHVSVALRLQGFSDRPFARSELWASAIRSLIGDPKIPESDLTDIVEKVLKSGLAKNMDGRQIHACVRAAMALAKQNDSPIKEMLETHILEVMRLADDFKKSFDRSSRPSPASFQSLDK</sequence>
<feature type="compositionally biased region" description="Low complexity" evidence="1">
    <location>
        <begin position="50"/>
        <end position="63"/>
    </location>
</feature>
<dbReference type="Proteomes" id="UP001273166">
    <property type="component" value="Unassembled WGS sequence"/>
</dbReference>
<feature type="domain" description="AAA+ ATPase" evidence="2">
    <location>
        <begin position="391"/>
        <end position="487"/>
    </location>
</feature>
<dbReference type="GO" id="GO:0005524">
    <property type="term" value="F:ATP binding"/>
    <property type="evidence" value="ECO:0007669"/>
    <property type="project" value="InterPro"/>
</dbReference>
<dbReference type="Gene3D" id="3.40.50.300">
    <property type="entry name" value="P-loop containing nucleotide triphosphate hydrolases"/>
    <property type="match status" value="1"/>
</dbReference>
<feature type="compositionally biased region" description="Basic and acidic residues" evidence="1">
    <location>
        <begin position="1"/>
        <end position="20"/>
    </location>
</feature>
<evidence type="ECO:0000259" key="2">
    <source>
        <dbReference type="SMART" id="SM00382"/>
    </source>
</evidence>
<evidence type="ECO:0000313" key="4">
    <source>
        <dbReference type="Proteomes" id="UP001273166"/>
    </source>
</evidence>
<dbReference type="AlphaFoldDB" id="A0AAJ0GRQ7"/>
<proteinExistence type="predicted"/>
<evidence type="ECO:0000313" key="3">
    <source>
        <dbReference type="EMBL" id="KAK3304901.1"/>
    </source>
</evidence>
<dbReference type="SUPFAM" id="SSF52540">
    <property type="entry name" value="P-loop containing nucleoside triphosphate hydrolases"/>
    <property type="match status" value="1"/>
</dbReference>
<dbReference type="InterPro" id="IPR054289">
    <property type="entry name" value="DUF7025"/>
</dbReference>
<keyword evidence="4" id="KW-1185">Reference proteome</keyword>
<dbReference type="Pfam" id="PF00004">
    <property type="entry name" value="AAA"/>
    <property type="match status" value="1"/>
</dbReference>
<feature type="region of interest" description="Disordered" evidence="1">
    <location>
        <begin position="1"/>
        <end position="63"/>
    </location>
</feature>
<organism evidence="3 4">
    <name type="scientific">Chaetomium strumarium</name>
    <dbReference type="NCBI Taxonomy" id="1170767"/>
    <lineage>
        <taxon>Eukaryota</taxon>
        <taxon>Fungi</taxon>
        <taxon>Dikarya</taxon>
        <taxon>Ascomycota</taxon>
        <taxon>Pezizomycotina</taxon>
        <taxon>Sordariomycetes</taxon>
        <taxon>Sordariomycetidae</taxon>
        <taxon>Sordariales</taxon>
        <taxon>Chaetomiaceae</taxon>
        <taxon>Chaetomium</taxon>
    </lineage>
</organism>